<dbReference type="Proteomes" id="UP000468650">
    <property type="component" value="Unassembled WGS sequence"/>
</dbReference>
<proteinExistence type="predicted"/>
<dbReference type="AlphaFoldDB" id="A0A6N6RJD8"/>
<dbReference type="RefSeq" id="WP_151666893.1">
    <property type="nucleotide sequence ID" value="NZ_WBVO01000003.1"/>
</dbReference>
<comment type="caution">
    <text evidence="1">The sequence shown here is derived from an EMBL/GenBank/DDBJ whole genome shotgun (WGS) entry which is preliminary data.</text>
</comment>
<reference evidence="1 2" key="1">
    <citation type="submission" date="2019-09" db="EMBL/GenBank/DDBJ databases">
        <title>Genomes of family Cryomorphaceae.</title>
        <authorList>
            <person name="Bowman J.P."/>
        </authorList>
    </citation>
    <scope>NUCLEOTIDE SEQUENCE [LARGE SCALE GENOMIC DNA]</scope>
    <source>
        <strain evidence="1 2">LMG 25704</strain>
    </source>
</reference>
<keyword evidence="2" id="KW-1185">Reference proteome</keyword>
<organism evidence="1 2">
    <name type="scientific">Phaeocystidibacter luteus</name>
    <dbReference type="NCBI Taxonomy" id="911197"/>
    <lineage>
        <taxon>Bacteria</taxon>
        <taxon>Pseudomonadati</taxon>
        <taxon>Bacteroidota</taxon>
        <taxon>Flavobacteriia</taxon>
        <taxon>Flavobacteriales</taxon>
        <taxon>Phaeocystidibacteraceae</taxon>
        <taxon>Phaeocystidibacter</taxon>
    </lineage>
</organism>
<name>A0A6N6RJD8_9FLAO</name>
<gene>
    <name evidence="1" type="ORF">F8C67_05900</name>
</gene>
<evidence type="ECO:0000313" key="1">
    <source>
        <dbReference type="EMBL" id="KAB2813691.1"/>
    </source>
</evidence>
<sequence length="373" mass="41245">MLNNKITGVLLLSGLIACTPEIEETQRFDTPEGLSGLQAESGHNNYSDHELNPEYEYYNWGTEHPYEALETELRFLFSEAAENGNTDLTKAIWTWETGINYLHIDEVTASSNVFVSEYDKRIEESVEFELALDNGNVSNDALRTAIESTSDLVILKEAAGLNHSITDVQFWGITDGLAKLKVVSVFFQTPRTTPYLGGTGPVPPATFDGMVGQRTACGGTGLNNIGVWKEMGNNALAAMPPSKYGTLLFPNGLKSVTNVFTVTAAYDATNSRKVDPTYLPGHVNSIHLNHRPVCHVTECMTASQNDDYTQQIVNQLSTIIGKPGIPNYEGVKDLIVDNGNVRNTSVNYGYKCKLLKWYSIPNNHQRMEPHNLF</sequence>
<evidence type="ECO:0000313" key="2">
    <source>
        <dbReference type="Proteomes" id="UP000468650"/>
    </source>
</evidence>
<dbReference type="PROSITE" id="PS51257">
    <property type="entry name" value="PROKAR_LIPOPROTEIN"/>
    <property type="match status" value="1"/>
</dbReference>
<accession>A0A6N6RJD8</accession>
<protein>
    <submittedName>
        <fullName evidence="1">Uncharacterized protein</fullName>
    </submittedName>
</protein>
<dbReference type="EMBL" id="WBVO01000003">
    <property type="protein sequence ID" value="KAB2813691.1"/>
    <property type="molecule type" value="Genomic_DNA"/>
</dbReference>